<gene>
    <name evidence="2" type="ORF">VA613_10690</name>
</gene>
<feature type="transmembrane region" description="Helical" evidence="1">
    <location>
        <begin position="174"/>
        <end position="195"/>
    </location>
</feature>
<reference evidence="2 3" key="1">
    <citation type="submission" date="2023-12" db="EMBL/GenBank/DDBJ databases">
        <title>Thiobacillus sedimentum sp. nov., a chemolithoautotrophic sulfur-oxidizing bacterium isolated from freshwater sediment.</title>
        <authorList>
            <person name="Luo J."/>
            <person name="Dai C."/>
        </authorList>
    </citation>
    <scope>NUCLEOTIDE SEQUENCE [LARGE SCALE GENOMIC DNA]</scope>
    <source>
        <strain evidence="2 3">SCUT-2</strain>
    </source>
</reference>
<dbReference type="InterPro" id="IPR014509">
    <property type="entry name" value="YjdF-like"/>
</dbReference>
<keyword evidence="1" id="KW-0812">Transmembrane</keyword>
<dbReference type="PIRSF" id="PIRSF020606">
    <property type="entry name" value="UCP020606"/>
    <property type="match status" value="1"/>
</dbReference>
<feature type="transmembrane region" description="Helical" evidence="1">
    <location>
        <begin position="29"/>
        <end position="50"/>
    </location>
</feature>
<evidence type="ECO:0000313" key="3">
    <source>
        <dbReference type="Proteomes" id="UP001334732"/>
    </source>
</evidence>
<sequence>MTRYHAFLLLLFIAVWTWAAISPLFPHDWLLENYLVFIFVPLILLSGRYFRLSNLSYTLLTTFMLMHVVGSHYTYAAVPFGYTLQHWFGAARNLYDRLVHFSFGLLLAYPLREMFMRVAKVRGVWAYWFPFELVVAFSGAYEIIEWLVASRVDPAAGLAFLGAQGDVWDAQKDMALATVGAAISLVVVALINWRWDPAFGSELRASLRIEPDDEPLGEQALRAMLAKRRVRKE</sequence>
<protein>
    <submittedName>
        <fullName evidence="2">DUF2238 domain-containing protein</fullName>
    </submittedName>
</protein>
<dbReference type="Proteomes" id="UP001334732">
    <property type="component" value="Chromosome"/>
</dbReference>
<evidence type="ECO:0000256" key="1">
    <source>
        <dbReference type="SAM" id="Phobius"/>
    </source>
</evidence>
<feature type="transmembrane region" description="Helical" evidence="1">
    <location>
        <begin position="57"/>
        <end position="82"/>
    </location>
</feature>
<organism evidence="2 3">
    <name type="scientific">Thiobacillus sedimenti</name>
    <dbReference type="NCBI Taxonomy" id="3110231"/>
    <lineage>
        <taxon>Bacteria</taxon>
        <taxon>Pseudomonadati</taxon>
        <taxon>Pseudomonadota</taxon>
        <taxon>Betaproteobacteria</taxon>
        <taxon>Nitrosomonadales</taxon>
        <taxon>Thiobacillaceae</taxon>
        <taxon>Thiobacillus</taxon>
    </lineage>
</organism>
<keyword evidence="1" id="KW-0472">Membrane</keyword>
<dbReference type="Pfam" id="PF09997">
    <property type="entry name" value="DUF2238"/>
    <property type="match status" value="1"/>
</dbReference>
<proteinExistence type="predicted"/>
<dbReference type="RefSeq" id="WP_324779001.1">
    <property type="nucleotide sequence ID" value="NZ_CP141769.1"/>
</dbReference>
<name>A0ABZ1CHK9_9PROT</name>
<dbReference type="InterPro" id="IPR058534">
    <property type="entry name" value="YjdF"/>
</dbReference>
<evidence type="ECO:0000313" key="2">
    <source>
        <dbReference type="EMBL" id="WRS38470.1"/>
    </source>
</evidence>
<accession>A0ABZ1CHK9</accession>
<feature type="transmembrane region" description="Helical" evidence="1">
    <location>
        <begin position="124"/>
        <end position="144"/>
    </location>
</feature>
<dbReference type="EMBL" id="CP141769">
    <property type="protein sequence ID" value="WRS38470.1"/>
    <property type="molecule type" value="Genomic_DNA"/>
</dbReference>
<keyword evidence="1" id="KW-1133">Transmembrane helix</keyword>
<keyword evidence="3" id="KW-1185">Reference proteome</keyword>
<feature type="transmembrane region" description="Helical" evidence="1">
    <location>
        <begin position="94"/>
        <end position="112"/>
    </location>
</feature>